<protein>
    <recommendedName>
        <fullName evidence="3">LCCL domain-containing protein</fullName>
    </recommendedName>
</protein>
<feature type="compositionally biased region" description="Polar residues" evidence="1">
    <location>
        <begin position="668"/>
        <end position="680"/>
    </location>
</feature>
<feature type="region of interest" description="Disordered" evidence="1">
    <location>
        <begin position="1"/>
        <end position="23"/>
    </location>
</feature>
<reference evidence="4 5" key="1">
    <citation type="submission" date="2013-11" db="EMBL/GenBank/DDBJ databases">
        <title>The Genome Sequence of Phytophthora parasitica P1569.</title>
        <authorList>
            <consortium name="The Broad Institute Genomics Platform"/>
            <person name="Russ C."/>
            <person name="Tyler B."/>
            <person name="Panabieres F."/>
            <person name="Shan W."/>
            <person name="Tripathy S."/>
            <person name="Grunwald N."/>
            <person name="Machado M."/>
            <person name="Johnson C.S."/>
            <person name="Arredondo F."/>
            <person name="Hong C."/>
            <person name="Coffey M."/>
            <person name="Young S.K."/>
            <person name="Zeng Q."/>
            <person name="Gargeya S."/>
            <person name="Fitzgerald M."/>
            <person name="Abouelleil A."/>
            <person name="Alvarado L."/>
            <person name="Chapman S.B."/>
            <person name="Gainer-Dewar J."/>
            <person name="Goldberg J."/>
            <person name="Griggs A."/>
            <person name="Gujja S."/>
            <person name="Hansen M."/>
            <person name="Howarth C."/>
            <person name="Imamovic A."/>
            <person name="Ireland A."/>
            <person name="Larimer J."/>
            <person name="McCowan C."/>
            <person name="Murphy C."/>
            <person name="Pearson M."/>
            <person name="Poon T.W."/>
            <person name="Priest M."/>
            <person name="Roberts A."/>
            <person name="Saif S."/>
            <person name="Shea T."/>
            <person name="Sykes S."/>
            <person name="Wortman J."/>
            <person name="Nusbaum C."/>
            <person name="Birren B."/>
        </authorList>
    </citation>
    <scope>NUCLEOTIDE SEQUENCE [LARGE SCALE GENOMIC DNA]</scope>
    <source>
        <strain evidence="4 5">P1569</strain>
    </source>
</reference>
<evidence type="ECO:0000256" key="1">
    <source>
        <dbReference type="SAM" id="MobiDB-lite"/>
    </source>
</evidence>
<evidence type="ECO:0000313" key="5">
    <source>
        <dbReference type="Proteomes" id="UP000018721"/>
    </source>
</evidence>
<dbReference type="PANTHER" id="PTHR31331">
    <property type="entry name" value="LCCL DOMAIN PROTEIN (AFU_ORTHOLOGUE AFUA_5G08630)"/>
    <property type="match status" value="1"/>
</dbReference>
<dbReference type="CDD" id="cd00063">
    <property type="entry name" value="FN3"/>
    <property type="match status" value="1"/>
</dbReference>
<dbReference type="InterPro" id="IPR036609">
    <property type="entry name" value="LCCL_sf"/>
</dbReference>
<feature type="transmembrane region" description="Helical" evidence="2">
    <location>
        <begin position="378"/>
        <end position="396"/>
    </location>
</feature>
<dbReference type="SUPFAM" id="SSF69848">
    <property type="entry name" value="LCCL domain"/>
    <property type="match status" value="1"/>
</dbReference>
<dbReference type="Gene3D" id="2.170.130.20">
    <property type="entry name" value="LCCL-like domain"/>
    <property type="match status" value="1"/>
</dbReference>
<dbReference type="InterPro" id="IPR015947">
    <property type="entry name" value="PUA-like_sf"/>
</dbReference>
<dbReference type="InterPro" id="IPR051957">
    <property type="entry name" value="CRISP-LCCL_domain"/>
</dbReference>
<feature type="transmembrane region" description="Helical" evidence="2">
    <location>
        <begin position="305"/>
        <end position="328"/>
    </location>
</feature>
<dbReference type="EMBL" id="ANIZ01001092">
    <property type="protein sequence ID" value="ETI49762.1"/>
    <property type="molecule type" value="Genomic_DNA"/>
</dbReference>
<feature type="transmembrane region" description="Helical" evidence="2">
    <location>
        <begin position="348"/>
        <end position="366"/>
    </location>
</feature>
<keyword evidence="2" id="KW-0812">Transmembrane</keyword>
<dbReference type="InterPro" id="IPR036116">
    <property type="entry name" value="FN3_sf"/>
</dbReference>
<keyword evidence="5" id="KW-1185">Reference proteome</keyword>
<dbReference type="SUPFAM" id="SSF88697">
    <property type="entry name" value="PUA domain-like"/>
    <property type="match status" value="1"/>
</dbReference>
<evidence type="ECO:0000256" key="2">
    <source>
        <dbReference type="SAM" id="Phobius"/>
    </source>
</evidence>
<name>V9FH70_PHYNI</name>
<keyword evidence="2" id="KW-1133">Transmembrane helix</keyword>
<dbReference type="PROSITE" id="PS50820">
    <property type="entry name" value="LCCL"/>
    <property type="match status" value="1"/>
</dbReference>
<dbReference type="Gene3D" id="2.30.130.30">
    <property type="entry name" value="Hypothetical protein"/>
    <property type="match status" value="1"/>
</dbReference>
<evidence type="ECO:0000259" key="3">
    <source>
        <dbReference type="PROSITE" id="PS50820"/>
    </source>
</evidence>
<feature type="transmembrane region" description="Helical" evidence="2">
    <location>
        <begin position="67"/>
        <end position="89"/>
    </location>
</feature>
<evidence type="ECO:0000313" key="4">
    <source>
        <dbReference type="EMBL" id="ETI49762.1"/>
    </source>
</evidence>
<dbReference type="AlphaFoldDB" id="V9FH70"/>
<dbReference type="Gene3D" id="2.40.50.140">
    <property type="entry name" value="Nucleic acid-binding proteins"/>
    <property type="match status" value="1"/>
</dbReference>
<dbReference type="SUPFAM" id="SSF49265">
    <property type="entry name" value="Fibronectin type III"/>
    <property type="match status" value="1"/>
</dbReference>
<organism evidence="4 5">
    <name type="scientific">Phytophthora nicotianae P1569</name>
    <dbReference type="NCBI Taxonomy" id="1317065"/>
    <lineage>
        <taxon>Eukaryota</taxon>
        <taxon>Sar</taxon>
        <taxon>Stramenopiles</taxon>
        <taxon>Oomycota</taxon>
        <taxon>Peronosporomycetes</taxon>
        <taxon>Peronosporales</taxon>
        <taxon>Peronosporaceae</taxon>
        <taxon>Phytophthora</taxon>
    </lineage>
</organism>
<comment type="caution">
    <text evidence="4">The sequence shown here is derived from an EMBL/GenBank/DDBJ whole genome shotgun (WGS) entry which is preliminary data.</text>
</comment>
<dbReference type="HOGENOM" id="CLU_322512_0_0_1"/>
<dbReference type="eggNOG" id="ENOG502QUEX">
    <property type="taxonomic scope" value="Eukaryota"/>
</dbReference>
<dbReference type="PANTHER" id="PTHR31331:SF1">
    <property type="entry name" value="CYSTEINE RICH SECRETORY PROTEIN LCCL DOMAIN CONTAINING 2"/>
    <property type="match status" value="1"/>
</dbReference>
<accession>V9FH70</accession>
<dbReference type="InterPro" id="IPR003961">
    <property type="entry name" value="FN3_dom"/>
</dbReference>
<feature type="transmembrane region" description="Helical" evidence="2">
    <location>
        <begin position="239"/>
        <end position="257"/>
    </location>
</feature>
<dbReference type="Proteomes" id="UP000018721">
    <property type="component" value="Unassembled WGS sequence"/>
</dbReference>
<feature type="region of interest" description="Disordered" evidence="1">
    <location>
        <begin position="663"/>
        <end position="685"/>
    </location>
</feature>
<feature type="transmembrane region" description="Helical" evidence="2">
    <location>
        <begin position="263"/>
        <end position="285"/>
    </location>
</feature>
<feature type="domain" description="LCCL" evidence="3">
    <location>
        <begin position="140"/>
        <end position="190"/>
    </location>
</feature>
<feature type="transmembrane region" description="Helical" evidence="2">
    <location>
        <begin position="214"/>
        <end position="232"/>
    </location>
</feature>
<proteinExistence type="predicted"/>
<dbReference type="OrthoDB" id="112749at2759"/>
<dbReference type="InterPro" id="IPR012340">
    <property type="entry name" value="NA-bd_OB-fold"/>
</dbReference>
<keyword evidence="2" id="KW-0472">Membrane</keyword>
<dbReference type="SMART" id="SM00603">
    <property type="entry name" value="LCCL"/>
    <property type="match status" value="1"/>
</dbReference>
<gene>
    <name evidence="4" type="ORF">F443_06538</name>
</gene>
<dbReference type="InterPro" id="IPR004043">
    <property type="entry name" value="LCCL"/>
</dbReference>
<sequence>MSREPGVRPLPFSTGGWRRRSHSEKKVPVELDCSKHSLQDCTASVQSVQPIALKHVVVVWLSKNCIVLIYFSVSLALLVLLVYLSFFAASMDDGSQPDFLSCRSWGFGTSCGLWGVDCRPFESEWIAFRCPTHQSSSMAVFGSSPYRADSRICRAAAHAGVVGPNGGCAFYRFAGAADAYYPSTANMVTTKKFLSWFPKTIEFKEASSTYCSDLSWWILSVGFITTAGFGLLPRARLDVMFYLLVAWGFFYTRLVGQPSSQDYAGISINSFGEVMFLLAASSLAYRLAVSDTFCRWKSLTLKRRFIMWTLCYVVPYHVMINMNLIGYIPWLNVDLGGYEELHANAGTYVVFTLVGIGAVFLASQLFRSMYLGGKWRVFVVMYMTVFAPVLLSWALFPSTSFHLHHTMLGALIIPVTSFPTPAAAFSQAAAIGLFVQGYARWGWHSYLDTIPTYLTIAVPEKAPNTTNVTSSWVRVVWEPLESVQAYSLQLNRVEVYRGVDTSAVISNLKPNMTYFIAQLHSSAVALDMQTRSYRVGHAHFNRAQVVGVLVKRNNSHLKLDDGTGLLDVKLVTSLNGFNQKELHLGALVECVGSIDELQPSSDMTRSRRWMNATHFHEVHDRNVETLRMLEVMHLYQNDYAVPHSSPPTQLELLAFPPIHESSAGRSAVSGSESNSTTVQQHAIGHQASKPAAAATLIEKPWEQQNVGVPGLDAAIPPADYQFALPERDHQLIEQGSKSLEIRLNDAPYSIIHVNDRITINGKTLTTVVAIRKYASLQSVLEAENVNALLPQSSFVGAGTFNAAAAAERHYRQFFSAEEEEHYGLIVFQLSVTSSGPKSQEEWSALVLRQLEAKRDAGCSIADLRFAFPSLPVDQITEILTNLQFDALVICMNDKYRLV</sequence>
<dbReference type="Pfam" id="PF03815">
    <property type="entry name" value="LCCL"/>
    <property type="match status" value="1"/>
</dbReference>